<dbReference type="AlphaFoldDB" id="R7UEQ5"/>
<dbReference type="PROSITE" id="PS50188">
    <property type="entry name" value="B302_SPRY"/>
    <property type="match status" value="1"/>
</dbReference>
<dbReference type="OMA" id="CATCSRW"/>
<reference evidence="8" key="3">
    <citation type="submission" date="2015-06" db="UniProtKB">
        <authorList>
            <consortium name="EnsemblMetazoa"/>
        </authorList>
    </citation>
    <scope>IDENTIFICATION</scope>
</reference>
<dbReference type="Proteomes" id="UP000014760">
    <property type="component" value="Unassembled WGS sequence"/>
</dbReference>
<dbReference type="Gene3D" id="3.90.980.20">
    <property type="match status" value="1"/>
</dbReference>
<dbReference type="PANTHER" id="PTHR10598:SF0">
    <property type="entry name" value="SET1_ASH2 HISTONE METHYLTRANSFERASE COMPLEX SUBUNIT ASH2"/>
    <property type="match status" value="1"/>
</dbReference>
<dbReference type="Pfam" id="PF21257">
    <property type="entry name" value="PHD_ash2p_like"/>
    <property type="match status" value="1"/>
</dbReference>
<dbReference type="SMART" id="SM00449">
    <property type="entry name" value="SPRY"/>
    <property type="match status" value="1"/>
</dbReference>
<dbReference type="InterPro" id="IPR037353">
    <property type="entry name" value="ASH2"/>
</dbReference>
<dbReference type="SUPFAM" id="SSF49899">
    <property type="entry name" value="Concanavalin A-like lectins/glucanases"/>
    <property type="match status" value="1"/>
</dbReference>
<dbReference type="InterPro" id="IPR049455">
    <property type="entry name" value="ASH2-like_PHD"/>
</dbReference>
<evidence type="ECO:0000256" key="3">
    <source>
        <dbReference type="ARBA" id="ARBA00022771"/>
    </source>
</evidence>
<dbReference type="EMBL" id="KB304239">
    <property type="protein sequence ID" value="ELU02273.1"/>
    <property type="molecule type" value="Genomic_DNA"/>
</dbReference>
<gene>
    <name evidence="7" type="ORF">CAPTEDRAFT_182172</name>
</gene>
<dbReference type="GO" id="GO:0008270">
    <property type="term" value="F:zinc ion binding"/>
    <property type="evidence" value="ECO:0007669"/>
    <property type="project" value="UniProtKB-KW"/>
</dbReference>
<keyword evidence="4" id="KW-0862">Zinc</keyword>
<dbReference type="InterPro" id="IPR013320">
    <property type="entry name" value="ConA-like_dom_sf"/>
</dbReference>
<comment type="subcellular location">
    <subcellularLocation>
        <location evidence="1">Nucleus</location>
    </subcellularLocation>
</comment>
<name>R7UEQ5_CAPTE</name>
<dbReference type="Pfam" id="PF21198">
    <property type="entry name" value="ASH2L-like_WH"/>
    <property type="match status" value="1"/>
</dbReference>
<evidence type="ECO:0000313" key="9">
    <source>
        <dbReference type="Proteomes" id="UP000014760"/>
    </source>
</evidence>
<keyword evidence="5" id="KW-0539">Nucleus</keyword>
<keyword evidence="3" id="KW-0863">Zinc-finger</keyword>
<evidence type="ECO:0000256" key="1">
    <source>
        <dbReference type="ARBA" id="ARBA00004123"/>
    </source>
</evidence>
<dbReference type="GO" id="GO:0000976">
    <property type="term" value="F:transcription cis-regulatory region binding"/>
    <property type="evidence" value="ECO:0007669"/>
    <property type="project" value="TreeGrafter"/>
</dbReference>
<dbReference type="EnsemblMetazoa" id="CapteT182172">
    <property type="protein sequence ID" value="CapteP182172"/>
    <property type="gene ID" value="CapteG182172"/>
</dbReference>
<dbReference type="Pfam" id="PF00622">
    <property type="entry name" value="SPRY"/>
    <property type="match status" value="2"/>
</dbReference>
<protein>
    <recommendedName>
        <fullName evidence="6">B30.2/SPRY domain-containing protein</fullName>
    </recommendedName>
</protein>
<dbReference type="HOGENOM" id="CLU_032370_2_0_1"/>
<dbReference type="CDD" id="cd12872">
    <property type="entry name" value="SPRY_Ash2"/>
    <property type="match status" value="1"/>
</dbReference>
<dbReference type="GO" id="GO:0048188">
    <property type="term" value="C:Set1C/COMPASS complex"/>
    <property type="evidence" value="ECO:0007669"/>
    <property type="project" value="InterPro"/>
</dbReference>
<dbReference type="InterPro" id="IPR001870">
    <property type="entry name" value="B30.2/SPRY"/>
</dbReference>
<dbReference type="FunCoup" id="R7UEQ5">
    <property type="interactions" value="1839"/>
</dbReference>
<proteinExistence type="predicted"/>
<dbReference type="PANTHER" id="PTHR10598">
    <property type="entry name" value="SET1/ASH2 HISTONE METHYLTRANSFERASE COMPLEX SUBUNIT ASH2"/>
    <property type="match status" value="1"/>
</dbReference>
<evidence type="ECO:0000256" key="2">
    <source>
        <dbReference type="ARBA" id="ARBA00022723"/>
    </source>
</evidence>
<keyword evidence="2" id="KW-0479">Metal-binding</keyword>
<dbReference type="InterPro" id="IPR043136">
    <property type="entry name" value="B30.2/SPRY_sf"/>
</dbReference>
<dbReference type="EMBL" id="AMQN01001653">
    <property type="status" value="NOT_ANNOTATED_CDS"/>
    <property type="molecule type" value="Genomic_DNA"/>
</dbReference>
<keyword evidence="9" id="KW-1185">Reference proteome</keyword>
<evidence type="ECO:0000313" key="7">
    <source>
        <dbReference type="EMBL" id="ELU02273.1"/>
    </source>
</evidence>
<evidence type="ECO:0000256" key="4">
    <source>
        <dbReference type="ARBA" id="ARBA00022833"/>
    </source>
</evidence>
<evidence type="ECO:0000256" key="5">
    <source>
        <dbReference type="ARBA" id="ARBA00023242"/>
    </source>
</evidence>
<evidence type="ECO:0000259" key="6">
    <source>
        <dbReference type="PROSITE" id="PS50188"/>
    </source>
</evidence>
<dbReference type="Gene3D" id="2.60.120.920">
    <property type="match status" value="1"/>
</dbReference>
<accession>R7UEQ5</accession>
<reference evidence="9" key="1">
    <citation type="submission" date="2012-12" db="EMBL/GenBank/DDBJ databases">
        <authorList>
            <person name="Hellsten U."/>
            <person name="Grimwood J."/>
            <person name="Chapman J.A."/>
            <person name="Shapiro H."/>
            <person name="Aerts A."/>
            <person name="Otillar R.P."/>
            <person name="Terry A.Y."/>
            <person name="Boore J.L."/>
            <person name="Simakov O."/>
            <person name="Marletaz F."/>
            <person name="Cho S.-J."/>
            <person name="Edsinger-Gonzales E."/>
            <person name="Havlak P."/>
            <person name="Kuo D.-H."/>
            <person name="Larsson T."/>
            <person name="Lv J."/>
            <person name="Arendt D."/>
            <person name="Savage R."/>
            <person name="Osoegawa K."/>
            <person name="de Jong P."/>
            <person name="Lindberg D.R."/>
            <person name="Seaver E.C."/>
            <person name="Weisblat D.A."/>
            <person name="Putnam N.H."/>
            <person name="Grigoriev I.V."/>
            <person name="Rokhsar D.S."/>
        </authorList>
    </citation>
    <scope>NUCLEOTIDE SEQUENCE</scope>
    <source>
        <strain evidence="9">I ESC-2004</strain>
    </source>
</reference>
<dbReference type="InterPro" id="IPR053835">
    <property type="entry name" value="ASH2L-like_WH"/>
</dbReference>
<evidence type="ECO:0000313" key="8">
    <source>
        <dbReference type="EnsemblMetazoa" id="CapteP182172"/>
    </source>
</evidence>
<dbReference type="InterPro" id="IPR003877">
    <property type="entry name" value="SPRY_dom"/>
</dbReference>
<reference evidence="7 9" key="2">
    <citation type="journal article" date="2013" name="Nature">
        <title>Insights into bilaterian evolution from three spiralian genomes.</title>
        <authorList>
            <person name="Simakov O."/>
            <person name="Marletaz F."/>
            <person name="Cho S.J."/>
            <person name="Edsinger-Gonzales E."/>
            <person name="Havlak P."/>
            <person name="Hellsten U."/>
            <person name="Kuo D.H."/>
            <person name="Larsson T."/>
            <person name="Lv J."/>
            <person name="Arendt D."/>
            <person name="Savage R."/>
            <person name="Osoegawa K."/>
            <person name="de Jong P."/>
            <person name="Grimwood J."/>
            <person name="Chapman J.A."/>
            <person name="Shapiro H."/>
            <person name="Aerts A."/>
            <person name="Otillar R.P."/>
            <person name="Terry A.Y."/>
            <person name="Boore J.L."/>
            <person name="Grigoriev I.V."/>
            <person name="Lindberg D.R."/>
            <person name="Seaver E.C."/>
            <person name="Weisblat D.A."/>
            <person name="Putnam N.H."/>
            <person name="Rokhsar D.S."/>
        </authorList>
    </citation>
    <scope>NUCLEOTIDE SEQUENCE</scope>
    <source>
        <strain evidence="7 9">I ESC-2004</strain>
    </source>
</reference>
<dbReference type="OrthoDB" id="10266026at2759"/>
<dbReference type="STRING" id="283909.R7UEQ5"/>
<sequence length="489" mass="55152">MCLRFYHAKCLTCDLGASIPFMTNYQFFCKRCGSSENFTKRPASFSQMCLTAVANLAALNPERKFFSKDKEIIPYVEINWESLTTTPRRVKTTWHTTITKTMIKDTGIFCCQDDSSDQSFGLVNQDLTKIGPNCESLLRSSGPAFKAEPKAVAVEPPIVKGGRGTKRKTVGDGPSSTIRQRRGDVAGGTRLIPRGYPLEHPFNKDGYRYILAEPDVHAPNWQAFDDSIEWAGKPIPGFLYRKYLETEVMLALHDRAPQLKISDDRLSVTGDKGYSMVRATYGVSKGAWYYEVTIDEMPSDSATRIGWSQSLGILQAPCGYDKFSYSWRSRKGTRFHQSKGCHYSEEYKVGDVLGLHISLPEEEQESLLPNTCKDMPLVKFKSHLYYEEKDLVSETEKKMQPLSGSQMTFYKNGESQGVAFKDVFKGVYYPAISLYKNATISVNFGPNFKHPPKDIKYKAMSEAVEETIIKHTLADAIVDIEHEGQLSEF</sequence>
<feature type="domain" description="B30.2/SPRY" evidence="6">
    <location>
        <begin position="228"/>
        <end position="449"/>
    </location>
</feature>
<organism evidence="7">
    <name type="scientific">Capitella teleta</name>
    <name type="common">Polychaete worm</name>
    <dbReference type="NCBI Taxonomy" id="283909"/>
    <lineage>
        <taxon>Eukaryota</taxon>
        <taxon>Metazoa</taxon>
        <taxon>Spiralia</taxon>
        <taxon>Lophotrochozoa</taxon>
        <taxon>Annelida</taxon>
        <taxon>Polychaeta</taxon>
        <taxon>Sedentaria</taxon>
        <taxon>Scolecida</taxon>
        <taxon>Capitellidae</taxon>
        <taxon>Capitella</taxon>
    </lineage>
</organism>